<dbReference type="EMBL" id="CP007509">
    <property type="protein sequence ID" value="AHY43209.1"/>
    <property type="molecule type" value="Genomic_DNA"/>
</dbReference>
<keyword evidence="2" id="KW-0238">DNA-binding</keyword>
<evidence type="ECO:0000256" key="2">
    <source>
        <dbReference type="ARBA" id="ARBA00023125"/>
    </source>
</evidence>
<evidence type="ECO:0000313" key="5">
    <source>
        <dbReference type="EMBL" id="AHY43209.1"/>
    </source>
</evidence>
<dbReference type="Proteomes" id="UP000025238">
    <property type="component" value="Chromosome"/>
</dbReference>
<name>A0A023WTR6_STUST</name>
<dbReference type="Gene3D" id="1.10.10.60">
    <property type="entry name" value="Homeodomain-like"/>
    <property type="match status" value="1"/>
</dbReference>
<gene>
    <name evidence="5" type="ORF">UIB01_12280</name>
</gene>
<keyword evidence="1" id="KW-0805">Transcription regulation</keyword>
<dbReference type="GO" id="GO:0005829">
    <property type="term" value="C:cytosol"/>
    <property type="evidence" value="ECO:0007669"/>
    <property type="project" value="TreeGrafter"/>
</dbReference>
<dbReference type="SUPFAM" id="SSF46689">
    <property type="entry name" value="Homeodomain-like"/>
    <property type="match status" value="1"/>
</dbReference>
<dbReference type="Pfam" id="PF12625">
    <property type="entry name" value="Arabinose_bd"/>
    <property type="match status" value="1"/>
</dbReference>
<dbReference type="PATRIC" id="fig|316.97.peg.2458"/>
<dbReference type="KEGG" id="pstu:UIB01_12280"/>
<evidence type="ECO:0000313" key="6">
    <source>
        <dbReference type="Proteomes" id="UP000025238"/>
    </source>
</evidence>
<dbReference type="InterPro" id="IPR032687">
    <property type="entry name" value="AraC-type_N"/>
</dbReference>
<keyword evidence="3" id="KW-0804">Transcription</keyword>
<dbReference type="PANTHER" id="PTHR47894:SF1">
    <property type="entry name" value="HTH-TYPE TRANSCRIPTIONAL REGULATOR VQSM"/>
    <property type="match status" value="1"/>
</dbReference>
<reference evidence="5 6" key="1">
    <citation type="submission" date="2014-03" db="EMBL/GenBank/DDBJ databases">
        <title>Complete genome sequence of Pseudomonas stutzeri 19SMN4.</title>
        <authorList>
            <person name="Brunet-Galmes I."/>
            <person name="Nogales B."/>
            <person name="Busquets A."/>
            <person name="Pena A."/>
            <person name="Gomila M."/>
            <person name="Garcia-Valdes E."/>
            <person name="Lalucat J."/>
            <person name="Bennasar A."/>
            <person name="Bosch R."/>
        </authorList>
    </citation>
    <scope>NUCLEOTIDE SEQUENCE [LARGE SCALE GENOMIC DNA]</scope>
    <source>
        <strain evidence="5 6">19SMN4</strain>
    </source>
</reference>
<dbReference type="InterPro" id="IPR018060">
    <property type="entry name" value="HTH_AraC"/>
</dbReference>
<evidence type="ECO:0000259" key="4">
    <source>
        <dbReference type="PROSITE" id="PS01124"/>
    </source>
</evidence>
<dbReference type="SMART" id="SM00342">
    <property type="entry name" value="HTH_ARAC"/>
    <property type="match status" value="1"/>
</dbReference>
<dbReference type="AlphaFoldDB" id="A0A023WTR6"/>
<dbReference type="GO" id="GO:0000976">
    <property type="term" value="F:transcription cis-regulatory region binding"/>
    <property type="evidence" value="ECO:0007669"/>
    <property type="project" value="TreeGrafter"/>
</dbReference>
<sequence length="345" mass="39019">MESPLRWYEWDTRFIAAHHQPAVLLDLALSRGIDSHALLRGSGLFYEDVASGRARVSPEQLLTLIGNTERLLGAADSSFLFGQRLLPGHYGDVSLALANAGNLEQALERLSQFRALLCPLLAPRLLLDEQQLHIYWLDNGSAGRHQRFLIEAHLTAIVALCKRGSGLRLPWRFQFAYPQPRHVEQYWVHLGDALQFDRHLTLLSLPREYLHQPWPDASATVGQVAQQASQQQIEALEGPCAFLDAFYQYLHDNIREPLNLERVALAFAMSPATLKRKLAKHGTHFQEQLDLVRTHVALYLYQARGLGNEAVARHLGFNDTTNFRRAFKRWTGVVPSGLQPLFDAP</sequence>
<feature type="domain" description="HTH araC/xylS-type" evidence="4">
    <location>
        <begin position="244"/>
        <end position="341"/>
    </location>
</feature>
<organism evidence="5 6">
    <name type="scientific">Stutzerimonas stutzeri</name>
    <name type="common">Pseudomonas stutzeri</name>
    <dbReference type="NCBI Taxonomy" id="316"/>
    <lineage>
        <taxon>Bacteria</taxon>
        <taxon>Pseudomonadati</taxon>
        <taxon>Pseudomonadota</taxon>
        <taxon>Gammaproteobacteria</taxon>
        <taxon>Pseudomonadales</taxon>
        <taxon>Pseudomonadaceae</taxon>
        <taxon>Stutzerimonas</taxon>
    </lineage>
</organism>
<dbReference type="PANTHER" id="PTHR47894">
    <property type="entry name" value="HTH-TYPE TRANSCRIPTIONAL REGULATOR GADX"/>
    <property type="match status" value="1"/>
</dbReference>
<dbReference type="GO" id="GO:0003700">
    <property type="term" value="F:DNA-binding transcription factor activity"/>
    <property type="evidence" value="ECO:0007669"/>
    <property type="project" value="InterPro"/>
</dbReference>
<evidence type="ECO:0000256" key="3">
    <source>
        <dbReference type="ARBA" id="ARBA00023163"/>
    </source>
</evidence>
<dbReference type="OrthoDB" id="5582699at2"/>
<accession>A0A023WTR6</accession>
<dbReference type="InterPro" id="IPR009057">
    <property type="entry name" value="Homeodomain-like_sf"/>
</dbReference>
<protein>
    <submittedName>
        <fullName evidence="5">AraC family transcriptional regulator</fullName>
    </submittedName>
</protein>
<evidence type="ECO:0000256" key="1">
    <source>
        <dbReference type="ARBA" id="ARBA00023015"/>
    </source>
</evidence>
<dbReference type="Pfam" id="PF12833">
    <property type="entry name" value="HTH_18"/>
    <property type="match status" value="1"/>
</dbReference>
<proteinExistence type="predicted"/>
<dbReference type="PROSITE" id="PS01124">
    <property type="entry name" value="HTH_ARAC_FAMILY_2"/>
    <property type="match status" value="1"/>
</dbReference>